<feature type="binding site" evidence="10">
    <location>
        <position position="532"/>
    </location>
    <ligand>
        <name>L-homocysteine</name>
        <dbReference type="ChEBI" id="CHEBI:58199"/>
    </ligand>
</feature>
<dbReference type="Proteomes" id="UP000064525">
    <property type="component" value="Chromosome I"/>
</dbReference>
<feature type="binding site" evidence="10">
    <location>
        <position position="774"/>
    </location>
    <ligand>
        <name>Zn(2+)</name>
        <dbReference type="ChEBI" id="CHEBI:29105"/>
        <note>catalytic</note>
    </ligand>
</feature>
<dbReference type="PIRSF" id="PIRSF000382">
    <property type="entry name" value="MeTrfase_B12_ind"/>
    <property type="match status" value="1"/>
</dbReference>
<feature type="domain" description="Cobalamin-independent methionine synthase MetE N-terminal" evidence="15">
    <location>
        <begin position="49"/>
        <end position="357"/>
    </location>
</feature>
<feature type="binding site" evidence="10 11">
    <location>
        <position position="647"/>
    </location>
    <ligand>
        <name>L-homocysteine</name>
        <dbReference type="ChEBI" id="CHEBI:58199"/>
    </ligand>
</feature>
<dbReference type="Pfam" id="PF08267">
    <property type="entry name" value="Meth_synt_1"/>
    <property type="match status" value="1"/>
</dbReference>
<dbReference type="Gene3D" id="3.20.20.210">
    <property type="match status" value="2"/>
</dbReference>
<dbReference type="InterPro" id="IPR006276">
    <property type="entry name" value="Cobalamin-indep_Met_synthase"/>
</dbReference>
<dbReference type="Pfam" id="PF01717">
    <property type="entry name" value="Meth_synt_2"/>
    <property type="match status" value="1"/>
</dbReference>
<feature type="binding site" evidence="10 11">
    <location>
        <begin position="479"/>
        <end position="481"/>
    </location>
    <ligand>
        <name>L-homocysteine</name>
        <dbReference type="ChEBI" id="CHEBI:58199"/>
    </ligand>
</feature>
<dbReference type="SUPFAM" id="SSF51726">
    <property type="entry name" value="UROD/MetE-like"/>
    <property type="match status" value="2"/>
</dbReference>
<evidence type="ECO:0000256" key="1">
    <source>
        <dbReference type="ARBA" id="ARBA00002777"/>
    </source>
</evidence>
<evidence type="ECO:0000259" key="15">
    <source>
        <dbReference type="Pfam" id="PF08267"/>
    </source>
</evidence>
<protein>
    <recommendedName>
        <fullName evidence="10">5-methyltetrahydropteroyltriglutamate--homocysteine methyltransferase</fullName>
        <ecNumber evidence="10">2.1.1.14</ecNumber>
    </recommendedName>
    <alternativeName>
        <fullName evidence="10">Cobalamin-independent methionine synthase</fullName>
    </alternativeName>
    <alternativeName>
        <fullName evidence="10">Methionine synthase, vitamin-B12 independent isozyme</fullName>
    </alternativeName>
</protein>
<feature type="binding site" evidence="11">
    <location>
        <position position="64"/>
    </location>
    <ligand>
        <name>5-methyltetrahydropteroyltri-L-glutamate</name>
        <dbReference type="ChEBI" id="CHEBI:58207"/>
    </ligand>
</feature>
<comment type="similarity">
    <text evidence="3 10">Belongs to the vitamin-B12 independent methionine synthase family.</text>
</comment>
<dbReference type="EC" id="2.1.1.14" evidence="10"/>
<evidence type="ECO:0000256" key="2">
    <source>
        <dbReference type="ARBA" id="ARBA00004681"/>
    </source>
</evidence>
<dbReference type="HAMAP" id="MF_00172">
    <property type="entry name" value="Meth_synth"/>
    <property type="match status" value="1"/>
</dbReference>
<feature type="binding site" evidence="10 11">
    <location>
        <position position="647"/>
    </location>
    <ligand>
        <name>L-methionine</name>
        <dbReference type="ChEBI" id="CHEBI:57844"/>
    </ligand>
</feature>
<dbReference type="GO" id="GO:0009086">
    <property type="term" value="P:methionine biosynthetic process"/>
    <property type="evidence" value="ECO:0007669"/>
    <property type="project" value="UniProtKB-UniRule"/>
</dbReference>
<evidence type="ECO:0000256" key="5">
    <source>
        <dbReference type="ARBA" id="ARBA00022605"/>
    </source>
</evidence>
<keyword evidence="10" id="KW-0677">Repeat</keyword>
<feature type="domain" description="Cobalamin-independent methionine synthase MetE C-terminal/archaeal" evidence="14">
    <location>
        <begin position="474"/>
        <end position="796"/>
    </location>
</feature>
<keyword evidence="5 10" id="KW-0028">Amino-acid biosynthesis</keyword>
<feature type="binding site" evidence="10">
    <location>
        <position position="152"/>
    </location>
    <ligand>
        <name>5-methyltetrahydropteroyltri-L-glutamate</name>
        <dbReference type="ChEBI" id="CHEBI:58207"/>
    </ligand>
</feature>
<proteinExistence type="inferred from homology"/>
<feature type="binding site" evidence="12">
    <location>
        <position position="713"/>
    </location>
    <ligand>
        <name>Zn(2+)</name>
        <dbReference type="ChEBI" id="CHEBI:29105"/>
        <label>1</label>
        <note>catalytic</note>
    </ligand>
</feature>
<name>A0A0S4PVF0_9HELI</name>
<dbReference type="UniPathway" id="UPA00051">
    <property type="reaction ID" value="UER00082"/>
</dbReference>
<feature type="binding site" evidence="10">
    <location>
        <position position="689"/>
    </location>
    <ligand>
        <name>Zn(2+)</name>
        <dbReference type="ChEBI" id="CHEBI:29105"/>
        <note>catalytic</note>
    </ligand>
</feature>
<feature type="active site" description="Proton donor" evidence="10 13">
    <location>
        <position position="742"/>
    </location>
</feature>
<dbReference type="GO" id="GO:0008270">
    <property type="term" value="F:zinc ion binding"/>
    <property type="evidence" value="ECO:0007669"/>
    <property type="project" value="InterPro"/>
</dbReference>
<evidence type="ECO:0000313" key="17">
    <source>
        <dbReference type="Proteomes" id="UP000064525"/>
    </source>
</evidence>
<feature type="binding site" evidence="10 11">
    <location>
        <position position="532"/>
    </location>
    <ligand>
        <name>L-methionine</name>
        <dbReference type="ChEBI" id="CHEBI:57844"/>
    </ligand>
</feature>
<evidence type="ECO:0000259" key="14">
    <source>
        <dbReference type="Pfam" id="PF01717"/>
    </source>
</evidence>
<dbReference type="InterPro" id="IPR013215">
    <property type="entry name" value="Cbl-indep_Met_Synth_N"/>
</dbReference>
<feature type="binding site" evidence="12">
    <location>
        <position position="691"/>
    </location>
    <ligand>
        <name>Zn(2+)</name>
        <dbReference type="ChEBI" id="CHEBI:29105"/>
        <label>1</label>
        <note>catalytic</note>
    </ligand>
</feature>
<evidence type="ECO:0000313" key="16">
    <source>
        <dbReference type="EMBL" id="CUU39202.1"/>
    </source>
</evidence>
<feature type="binding site" evidence="10">
    <location>
        <begin position="61"/>
        <end position="64"/>
    </location>
    <ligand>
        <name>5-methyltetrahydropteroyltri-L-glutamate</name>
        <dbReference type="ChEBI" id="CHEBI:58207"/>
    </ligand>
</feature>
<organism evidence="16 17">
    <name type="scientific">Helicobacter typhlonius</name>
    <dbReference type="NCBI Taxonomy" id="76936"/>
    <lineage>
        <taxon>Bacteria</taxon>
        <taxon>Pseudomonadati</taxon>
        <taxon>Campylobacterota</taxon>
        <taxon>Epsilonproteobacteria</taxon>
        <taxon>Campylobacterales</taxon>
        <taxon>Helicobacteraceae</taxon>
        <taxon>Helicobacter</taxon>
    </lineage>
</organism>
<feature type="binding site" evidence="10 11">
    <location>
        <begin position="563"/>
        <end position="564"/>
    </location>
    <ligand>
        <name>5-methyltetrahydropteroyltri-L-glutamate</name>
        <dbReference type="ChEBI" id="CHEBI:58207"/>
    </ligand>
</feature>
<dbReference type="CDD" id="cd03312">
    <property type="entry name" value="CIMS_N_terminal_like"/>
    <property type="match status" value="1"/>
</dbReference>
<evidence type="ECO:0000256" key="4">
    <source>
        <dbReference type="ARBA" id="ARBA00022603"/>
    </source>
</evidence>
<feature type="binding site" evidence="10">
    <location>
        <position position="653"/>
    </location>
    <ligand>
        <name>5-methyltetrahydropteroyltri-L-glutamate</name>
        <dbReference type="ChEBI" id="CHEBI:58207"/>
    </ligand>
</feature>
<sequence length="802" mass="90824">MLISRALEQFWHIRFSKNLNKKIKLHIVFINLCKNTEILTKTYKGDVMSSILGFPRIGQNRELKKSLEAFWGGKCSQSELEGVAKDLRKKHWNMQKSLDYVCVNDFSYYDNVLDLAYALGCKPARFKHLSGLDGYFAMARGHQKGVACEMTKWFNTNYHYVVPELSIDDEYKADANGIIAQYNEAKALGFKPKIQLIGVFTLFALSKVIKGEPKEVFHKLKSAYFDLIEQIAKIDSEVLVEFSEPIFVRGFNADIFGLECQQGGSAIECVYNNIAKKGIKAIVSTFFEHSNELTEILLKTDIYGIGLDFVAGAKNKEVLESIAKSDKVLYAGVIDGRNIWVADLESKLALLESIADIVPKNRIVVTSSCSLLHTPFSKEGEDKIDSQILSWLSFAKEKIDELLVLEHIFQGTQSASDSAFLERNKSINISRKTSSKTNNKAVRERVQNHTQNQRSVPFAQRIKLQKEQFNFPILPTTTIGSFPQTPELRALRLNYKKGEINKVQYEEGIKTYIRDCVKFQEEIGIDVLVHGEPERNDMVEYFGEQLEGFVFSQNAWVQSYGSRCVKPPIIFGDVARPKPMTLEWSKFAQSLTQKVMKGMLTGPVTILNWSFVRDDLERSAVCRQISLAIADEIDDLQKGGIKIIQVDEAAFKEGYPLRSENIKAYETWALECFKISTAVALPQTQIHTHMCYSEFNDIIKTIEALDADVISIETARSGNELLKVFKQVGYTHEVGPGVYDIHSPRIPSVEELNVQIKALLEVLPKEQLWINPDCGLKTRKWEEVKPSLKNIVEAVKSVRAAL</sequence>
<feature type="binding site" evidence="12">
    <location>
        <position position="774"/>
    </location>
    <ligand>
        <name>Zn(2+)</name>
        <dbReference type="ChEBI" id="CHEBI:29105"/>
        <label>1</label>
        <note>catalytic</note>
    </ligand>
</feature>
<comment type="cofactor">
    <cofactor evidence="12">
        <name>Zn(2+)</name>
        <dbReference type="ChEBI" id="CHEBI:29105"/>
    </cofactor>
    <text evidence="12">Binds 2 Zn(2+) ions per subunit.</text>
</comment>
<keyword evidence="6 10" id="KW-0808">Transferase</keyword>
<evidence type="ECO:0000256" key="12">
    <source>
        <dbReference type="PIRSR" id="PIRSR000382-2"/>
    </source>
</evidence>
<feature type="binding site" evidence="10 11">
    <location>
        <begin position="479"/>
        <end position="481"/>
    </location>
    <ligand>
        <name>L-methionine</name>
        <dbReference type="ChEBI" id="CHEBI:57844"/>
    </ligand>
</feature>
<comment type="cofactor">
    <cofactor evidence="10">
        <name>Zn(2+)</name>
        <dbReference type="ChEBI" id="CHEBI:29105"/>
    </cofactor>
    <text evidence="10">Binds 1 zinc ion per subunit.</text>
</comment>
<dbReference type="PANTHER" id="PTHR30519">
    <property type="entry name" value="5-METHYLTETRAHYDROPTEROYLTRIGLUTAMATE--HOMOCYSTEINE METHYLTRANSFERASE"/>
    <property type="match status" value="1"/>
</dbReference>
<reference evidence="17" key="1">
    <citation type="submission" date="2015-11" db="EMBL/GenBank/DDBJ databases">
        <authorList>
            <person name="Anvar S.Y."/>
        </authorList>
    </citation>
    <scope>NUCLEOTIDE SEQUENCE [LARGE SCALE GENOMIC DNA]</scope>
</reference>
<comment type="pathway">
    <text evidence="2 10">Amino-acid biosynthesis; L-methionine biosynthesis via de novo pathway; L-methionine from L-homocysteine (MetE route): step 1/1.</text>
</comment>
<gene>
    <name evidence="10" type="primary">metE</name>
    <name evidence="16" type="ORF">BN2458_PEG0315</name>
</gene>
<feature type="binding site" evidence="12">
    <location>
        <position position="689"/>
    </location>
    <ligand>
        <name>Zn(2+)</name>
        <dbReference type="ChEBI" id="CHEBI:29105"/>
        <label>1</label>
        <note>catalytic</note>
    </ligand>
</feature>
<feature type="binding site" evidence="11">
    <location>
        <position position="157"/>
    </location>
    <ligand>
        <name>5-methyltetrahydropteroyltri-L-glutamate</name>
        <dbReference type="ChEBI" id="CHEBI:58207"/>
    </ligand>
</feature>
<feature type="binding site" evidence="10">
    <location>
        <position position="691"/>
    </location>
    <ligand>
        <name>Zn(2+)</name>
        <dbReference type="ChEBI" id="CHEBI:29105"/>
        <note>catalytic</note>
    </ligand>
</feature>
<evidence type="ECO:0000256" key="6">
    <source>
        <dbReference type="ARBA" id="ARBA00022679"/>
    </source>
</evidence>
<evidence type="ECO:0000256" key="13">
    <source>
        <dbReference type="PIRSR" id="PIRSR000382-3"/>
    </source>
</evidence>
<feature type="binding site" evidence="10 11">
    <location>
        <position position="609"/>
    </location>
    <ligand>
        <name>5-methyltetrahydropteroyltri-L-glutamate</name>
        <dbReference type="ChEBI" id="CHEBI:58207"/>
    </ligand>
</feature>
<keyword evidence="4 10" id="KW-0489">Methyltransferase</keyword>
<evidence type="ECO:0000256" key="7">
    <source>
        <dbReference type="ARBA" id="ARBA00022723"/>
    </source>
</evidence>
<dbReference type="PATRIC" id="fig|76936.10.peg.305"/>
<dbReference type="KEGG" id="hty:BN2458_PEG0315"/>
<evidence type="ECO:0000256" key="3">
    <source>
        <dbReference type="ARBA" id="ARBA00009553"/>
    </source>
</evidence>
<dbReference type="AlphaFoldDB" id="A0A0S4PVF0"/>
<comment type="function">
    <text evidence="1 10">Catalyzes the transfer of a methyl group from 5-methyltetrahydrofolate to homocysteine resulting in methionine formation.</text>
</comment>
<dbReference type="InterPro" id="IPR002629">
    <property type="entry name" value="Met_Synth_C/arc"/>
</dbReference>
<evidence type="ECO:0000256" key="8">
    <source>
        <dbReference type="ARBA" id="ARBA00022833"/>
    </source>
</evidence>
<evidence type="ECO:0000256" key="11">
    <source>
        <dbReference type="PIRSR" id="PIRSR000382-1"/>
    </source>
</evidence>
<keyword evidence="7 10" id="KW-0479">Metal-binding</keyword>
<accession>A0A0S4PVF0</accession>
<dbReference type="EMBL" id="LN907858">
    <property type="protein sequence ID" value="CUU39202.1"/>
    <property type="molecule type" value="Genomic_DNA"/>
</dbReference>
<evidence type="ECO:0000256" key="9">
    <source>
        <dbReference type="ARBA" id="ARBA00023167"/>
    </source>
</evidence>
<keyword evidence="9 10" id="KW-0486">Methionine biosynthesis</keyword>
<keyword evidence="8 10" id="KW-0862">Zinc</keyword>
<dbReference type="GO" id="GO:0003871">
    <property type="term" value="F:5-methyltetrahydropteroyltriglutamate-homocysteine S-methyltransferase activity"/>
    <property type="evidence" value="ECO:0007669"/>
    <property type="project" value="UniProtKB-UniRule"/>
</dbReference>
<comment type="catalytic activity">
    <reaction evidence="10">
        <text>5-methyltetrahydropteroyltri-L-glutamate + L-homocysteine = tetrahydropteroyltri-L-glutamate + L-methionine</text>
        <dbReference type="Rhea" id="RHEA:21196"/>
        <dbReference type="ChEBI" id="CHEBI:57844"/>
        <dbReference type="ChEBI" id="CHEBI:58140"/>
        <dbReference type="ChEBI" id="CHEBI:58199"/>
        <dbReference type="ChEBI" id="CHEBI:58207"/>
        <dbReference type="EC" id="2.1.1.14"/>
    </reaction>
</comment>
<evidence type="ECO:0000256" key="10">
    <source>
        <dbReference type="HAMAP-Rule" id="MF_00172"/>
    </source>
</evidence>
<feature type="binding site" evidence="10">
    <location>
        <position position="713"/>
    </location>
    <ligand>
        <name>Zn(2+)</name>
        <dbReference type="ChEBI" id="CHEBI:29105"/>
        <note>catalytic</note>
    </ligand>
</feature>
<dbReference type="NCBIfam" id="NF003556">
    <property type="entry name" value="PRK05222.1"/>
    <property type="match status" value="1"/>
</dbReference>
<dbReference type="GO" id="GO:0032259">
    <property type="term" value="P:methylation"/>
    <property type="evidence" value="ECO:0007669"/>
    <property type="project" value="UniProtKB-KW"/>
</dbReference>
<dbReference type="NCBIfam" id="TIGR01371">
    <property type="entry name" value="met_syn_B12ind"/>
    <property type="match status" value="1"/>
</dbReference>
<dbReference type="CDD" id="cd03311">
    <property type="entry name" value="CIMS_C_terminal_like"/>
    <property type="match status" value="1"/>
</dbReference>
<dbReference type="InterPro" id="IPR038071">
    <property type="entry name" value="UROD/MetE-like_sf"/>
</dbReference>